<dbReference type="InterPro" id="IPR032675">
    <property type="entry name" value="LRR_dom_sf"/>
</dbReference>
<reference evidence="1 2" key="1">
    <citation type="journal article" date="2019" name="New Phytol.">
        <title>Comparative genomics reveals unique wood-decay strategies and fruiting body development in the Schizophyllaceae.</title>
        <authorList>
            <person name="Almasi E."/>
            <person name="Sahu N."/>
            <person name="Krizsan K."/>
            <person name="Balint B."/>
            <person name="Kovacs G.M."/>
            <person name="Kiss B."/>
            <person name="Cseklye J."/>
            <person name="Drula E."/>
            <person name="Henrissat B."/>
            <person name="Nagy I."/>
            <person name="Chovatia M."/>
            <person name="Adam C."/>
            <person name="LaButti K."/>
            <person name="Lipzen A."/>
            <person name="Riley R."/>
            <person name="Grigoriev I.V."/>
            <person name="Nagy L.G."/>
        </authorList>
    </citation>
    <scope>NUCLEOTIDE SEQUENCE [LARGE SCALE GENOMIC DNA]</scope>
    <source>
        <strain evidence="1 2">NL-1724</strain>
    </source>
</reference>
<dbReference type="OrthoDB" id="3543113at2759"/>
<dbReference type="Proteomes" id="UP000320762">
    <property type="component" value="Unassembled WGS sequence"/>
</dbReference>
<dbReference type="EMBL" id="VDMD01000117">
    <property type="protein sequence ID" value="TRM55576.1"/>
    <property type="molecule type" value="Genomic_DNA"/>
</dbReference>
<accession>A0A550BSR4</accession>
<keyword evidence="2" id="KW-1185">Reference proteome</keyword>
<proteinExistence type="predicted"/>
<dbReference type="SUPFAM" id="SSF52047">
    <property type="entry name" value="RNI-like"/>
    <property type="match status" value="1"/>
</dbReference>
<evidence type="ECO:0008006" key="3">
    <source>
        <dbReference type="Google" id="ProtNLM"/>
    </source>
</evidence>
<dbReference type="AlphaFoldDB" id="A0A550BSR4"/>
<sequence length="551" mass="63354">MFDVPELRLEVFRYLWITETWYPEADQAIWESIATLPPLLRFLPEDAWEQDTASHEYGQGKVSTWFENFNITRPLRPEDWSEVMRRARHVKSYRMCQMLSSCTDAALEAIVACPPPGIPLLAGVRLVTLDPPSSQLPLYAKLLPLLIPHQYITTLDCTALEQFIPDADSFIPRFQRLRSLKLHVDTGKYAHENSLLVTPWHYFAFDRRRDASKRYDIRFVKALERCPELRHLDLAFYAQATISMLRTLSENPILRSLTLRYGCQDVQKFEDDLSAAYSFPAFPSLRHLEIRGLPPRDASRLLTSRTPTPLEGIRIIDNQYDTRYDDDERFGPAKDALLNTLGLICSQLEPYHSLRVLDIQSPSYNRFSLSLGDLRPLSAFPDMREITFLTKHDTMLVDADCEQMADWWPRLEVFAFGYGCPEGDPKCTLRGLLALASGCPYLARLELPLDARSIPDIQPDPNRAPPPYNSLAHLDVGDAPITDTEAVAQFLKTTFPKLRYLDYSFYREHGDLDRRMREWNRVVEVVTGVKPEDYSIHDSDAESVDDSIECL</sequence>
<evidence type="ECO:0000313" key="1">
    <source>
        <dbReference type="EMBL" id="TRM55576.1"/>
    </source>
</evidence>
<name>A0A550BSR4_9AGAR</name>
<comment type="caution">
    <text evidence="1">The sequence shown here is derived from an EMBL/GenBank/DDBJ whole genome shotgun (WGS) entry which is preliminary data.</text>
</comment>
<organism evidence="1 2">
    <name type="scientific">Schizophyllum amplum</name>
    <dbReference type="NCBI Taxonomy" id="97359"/>
    <lineage>
        <taxon>Eukaryota</taxon>
        <taxon>Fungi</taxon>
        <taxon>Dikarya</taxon>
        <taxon>Basidiomycota</taxon>
        <taxon>Agaricomycotina</taxon>
        <taxon>Agaricomycetes</taxon>
        <taxon>Agaricomycetidae</taxon>
        <taxon>Agaricales</taxon>
        <taxon>Schizophyllaceae</taxon>
        <taxon>Schizophyllum</taxon>
    </lineage>
</organism>
<dbReference type="Gene3D" id="3.80.10.10">
    <property type="entry name" value="Ribonuclease Inhibitor"/>
    <property type="match status" value="1"/>
</dbReference>
<protein>
    <recommendedName>
        <fullName evidence="3">F-box domain-containing protein</fullName>
    </recommendedName>
</protein>
<gene>
    <name evidence="1" type="ORF">BD626DRAFT_588095</name>
</gene>
<evidence type="ECO:0000313" key="2">
    <source>
        <dbReference type="Proteomes" id="UP000320762"/>
    </source>
</evidence>